<dbReference type="EMBL" id="MCFA01000049">
    <property type="protein sequence ID" value="ORY12650.1"/>
    <property type="molecule type" value="Genomic_DNA"/>
</dbReference>
<dbReference type="InterPro" id="IPR001005">
    <property type="entry name" value="SANT/Myb"/>
</dbReference>
<sequence length="1123" mass="124145">MGQTSSQVDRDPTPPSSPASNPSSLSTPRQPGRRPQAVSQDPAVDDMAASAQLLKESPAPRIRERLPSTTKRSNSHINLTRLIEQEKARKAEKANKPVARKRRALSPATQQRLSTSALTFAPSDDDETHDRPRAAPAIGRYSGAMTRRKVAPMRSVLPKRLPPTPSSSATQQNPFVALVPNPQPAELLPSPFTLTPADSSQLIPASTADMDAQHPRRKRRSERTLDLSSPSDVGKSVDGGLPEPAEETPAPKKAKKGKRGKSGSFVAGSAAANDEDAPELDPAAHATVDEPAPASSKKTKKAQASDTIVPVPSPEVPASDSQPTHGAELPNQSTPDDNELNLPETSASRKAVRRPRRSRIQPEVSQDVEDETYGSSLSAKNDAEHVRHHQPTGEDPIVDHPVVEGSAAEDPGEGSDAQESALEENGIEREVAGDAEETPAPAEEDGDQEEPNIQVAAEERSLHSNADGDGLWTVPHFSEDEEYAGSAAEPEPSSSQPQKQSKKPKTRKSGEVDGAHDAEPKSASKSKVRKSRKSAPSLLPSTAATEDAPSTPAPKKSRKRRASESYGGANLVSPAKGDAESSNKPAQRRRKGNDEGLTGVERALKDIRELGNPPDLRSSGEFSSDERELLRRAITAHMFEYELSHEELVDMIQFTAPTKFSESSDRINGESSDAAQKRGFVRAFWKNTREALPARGTTSIQRFVRRQYHKHLNSGGKWTQEEDSLLKELQEKYPNQWTKIAGLVDTRSSHDCYDRWRNYVKHDGDLKRSRWSEEEEDSLRSAVAENIALLNAEREASGLSLADYDVMNDINWASVSQKMNDKMSELMGGRAEGERNRLQCLQKWKQLQNKTEAGPSQPKKPSRKSDPGSEGKKKRSRKSQQYSDSKLRERRPKPEERQEEPELEERQEELELEPETREERQPKQMLWGDKIDLMNAIVDCDFDAEETIVWKDVLTKLSMKWTTKECKAVFRELEGLVEEQDTLLETISEITDWIAENHGDELEERYRPDEGGAVEGGDDVEGAEQEEATPVQKLAKKKEKVRAANHEAGLEERHRPDEGDVFEGEEQAEATSVQKSAKRKEKSRKRKAGNENDTPRTTRSAKRSKREPSFKSNELVGASDDEL</sequence>
<dbReference type="GO" id="GO:0000976">
    <property type="term" value="F:transcription cis-regulatory region binding"/>
    <property type="evidence" value="ECO:0007669"/>
    <property type="project" value="TreeGrafter"/>
</dbReference>
<feature type="region of interest" description="Disordered" evidence="4">
    <location>
        <begin position="998"/>
        <end position="1123"/>
    </location>
</feature>
<dbReference type="InterPro" id="IPR017884">
    <property type="entry name" value="SANT_dom"/>
</dbReference>
<proteinExistence type="predicted"/>
<feature type="compositionally biased region" description="Polar residues" evidence="4">
    <location>
        <begin position="192"/>
        <end position="204"/>
    </location>
</feature>
<comment type="subcellular location">
    <subcellularLocation>
        <location evidence="1">Nucleus</location>
    </subcellularLocation>
</comment>
<dbReference type="Gene3D" id="1.10.10.60">
    <property type="entry name" value="Homeodomain-like"/>
    <property type="match status" value="2"/>
</dbReference>
<feature type="compositionally biased region" description="Basic residues" evidence="4">
    <location>
        <begin position="1076"/>
        <end position="1087"/>
    </location>
</feature>
<feature type="compositionally biased region" description="Basic residues" evidence="4">
    <location>
        <begin position="524"/>
        <end position="533"/>
    </location>
</feature>
<evidence type="ECO:0000313" key="8">
    <source>
        <dbReference type="EMBL" id="ORY12650.1"/>
    </source>
</evidence>
<dbReference type="GO" id="GO:0003700">
    <property type="term" value="F:DNA-binding transcription factor activity"/>
    <property type="evidence" value="ECO:0007669"/>
    <property type="project" value="TreeGrafter"/>
</dbReference>
<comment type="caution">
    <text evidence="8">The sequence shown here is derived from an EMBL/GenBank/DDBJ whole genome shotgun (WGS) entry which is preliminary data.</text>
</comment>
<organism evidence="8 9">
    <name type="scientific">Clohesyomyces aquaticus</name>
    <dbReference type="NCBI Taxonomy" id="1231657"/>
    <lineage>
        <taxon>Eukaryota</taxon>
        <taxon>Fungi</taxon>
        <taxon>Dikarya</taxon>
        <taxon>Ascomycota</taxon>
        <taxon>Pezizomycotina</taxon>
        <taxon>Dothideomycetes</taxon>
        <taxon>Pleosporomycetidae</taxon>
        <taxon>Pleosporales</taxon>
        <taxon>Lindgomycetaceae</taxon>
        <taxon>Clohesyomyces</taxon>
    </lineage>
</organism>
<dbReference type="STRING" id="1231657.A0A1Y1ZQZ3"/>
<feature type="compositionally biased region" description="Low complexity" evidence="4">
    <location>
        <begin position="489"/>
        <end position="499"/>
    </location>
</feature>
<dbReference type="InterPro" id="IPR017930">
    <property type="entry name" value="Myb_dom"/>
</dbReference>
<evidence type="ECO:0000259" key="6">
    <source>
        <dbReference type="PROSITE" id="PS51293"/>
    </source>
</evidence>
<feature type="compositionally biased region" description="Basic and acidic residues" evidence="4">
    <location>
        <begin position="998"/>
        <end position="1010"/>
    </location>
</feature>
<feature type="compositionally biased region" description="Polar residues" evidence="4">
    <location>
        <begin position="107"/>
        <end position="118"/>
    </location>
</feature>
<feature type="compositionally biased region" description="Basic and acidic residues" evidence="4">
    <location>
        <begin position="508"/>
        <end position="522"/>
    </location>
</feature>
<feature type="domain" description="Myb-like" evidence="5">
    <location>
        <begin position="763"/>
        <end position="848"/>
    </location>
</feature>
<dbReference type="OrthoDB" id="39591at2759"/>
<feature type="domain" description="SANT" evidence="6">
    <location>
        <begin position="713"/>
        <end position="764"/>
    </location>
</feature>
<evidence type="ECO:0000256" key="3">
    <source>
        <dbReference type="ARBA" id="ARBA00023242"/>
    </source>
</evidence>
<dbReference type="SMART" id="SM00717">
    <property type="entry name" value="SANT"/>
    <property type="match status" value="2"/>
</dbReference>
<evidence type="ECO:0000259" key="5">
    <source>
        <dbReference type="PROSITE" id="PS50090"/>
    </source>
</evidence>
<dbReference type="PANTHER" id="PTHR46380:SF2">
    <property type="entry name" value="CYCLIN-D-BINDING MYB-LIKE TRANSCRIPTION FACTOR 1"/>
    <property type="match status" value="1"/>
</dbReference>
<feature type="compositionally biased region" description="Acidic residues" evidence="4">
    <location>
        <begin position="1016"/>
        <end position="1027"/>
    </location>
</feature>
<dbReference type="PANTHER" id="PTHR46380">
    <property type="entry name" value="CYCLIN-D-BINDING MYB-LIKE TRANSCRIPTION FACTOR 1"/>
    <property type="match status" value="1"/>
</dbReference>
<evidence type="ECO:0000256" key="2">
    <source>
        <dbReference type="ARBA" id="ARBA00023125"/>
    </source>
</evidence>
<feature type="compositionally biased region" description="Basic and acidic residues" evidence="4">
    <location>
        <begin position="83"/>
        <end position="95"/>
    </location>
</feature>
<dbReference type="GO" id="GO:0005634">
    <property type="term" value="C:nucleus"/>
    <property type="evidence" value="ECO:0007669"/>
    <property type="project" value="UniProtKB-SubCell"/>
</dbReference>
<dbReference type="PROSITE" id="PS51293">
    <property type="entry name" value="SANT"/>
    <property type="match status" value="1"/>
</dbReference>
<keyword evidence="3" id="KW-0539">Nucleus</keyword>
<dbReference type="AlphaFoldDB" id="A0A1Y1ZQZ3"/>
<evidence type="ECO:0000256" key="4">
    <source>
        <dbReference type="SAM" id="MobiDB-lite"/>
    </source>
</evidence>
<dbReference type="PROSITE" id="PS50090">
    <property type="entry name" value="MYB_LIKE"/>
    <property type="match status" value="2"/>
</dbReference>
<feature type="domain" description="Myb-like" evidence="5">
    <location>
        <begin position="716"/>
        <end position="760"/>
    </location>
</feature>
<dbReference type="SUPFAM" id="SSF46689">
    <property type="entry name" value="Homeodomain-like"/>
    <property type="match status" value="1"/>
</dbReference>
<feature type="compositionally biased region" description="Polar residues" evidence="4">
    <location>
        <begin position="67"/>
        <end position="78"/>
    </location>
</feature>
<feature type="compositionally biased region" description="Acidic residues" evidence="4">
    <location>
        <begin position="1059"/>
        <end position="1068"/>
    </location>
</feature>
<gene>
    <name evidence="8" type="ORF">BCR34DRAFT_587111</name>
</gene>
<feature type="domain" description="HTH myb-type" evidence="7">
    <location>
        <begin position="716"/>
        <end position="764"/>
    </location>
</feature>
<feature type="compositionally biased region" description="Basic residues" evidence="4">
    <location>
        <begin position="252"/>
        <end position="261"/>
    </location>
</feature>
<accession>A0A1Y1ZQZ3</accession>
<feature type="compositionally biased region" description="Polar residues" evidence="4">
    <location>
        <begin position="319"/>
        <end position="335"/>
    </location>
</feature>
<feature type="compositionally biased region" description="Basic and acidic residues" evidence="4">
    <location>
        <begin position="1041"/>
        <end position="1058"/>
    </location>
</feature>
<feature type="compositionally biased region" description="Acidic residues" evidence="4">
    <location>
        <begin position="897"/>
        <end position="913"/>
    </location>
</feature>
<keyword evidence="9" id="KW-1185">Reference proteome</keyword>
<feature type="compositionally biased region" description="Acidic residues" evidence="4">
    <location>
        <begin position="433"/>
        <end position="450"/>
    </location>
</feature>
<keyword evidence="2" id="KW-0238">DNA-binding</keyword>
<dbReference type="Pfam" id="PF00249">
    <property type="entry name" value="Myb_DNA-binding"/>
    <property type="match status" value="1"/>
</dbReference>
<feature type="region of interest" description="Disordered" evidence="4">
    <location>
        <begin position="1"/>
        <end position="599"/>
    </location>
</feature>
<dbReference type="PROSITE" id="PS51294">
    <property type="entry name" value="HTH_MYB"/>
    <property type="match status" value="1"/>
</dbReference>
<feature type="compositionally biased region" description="Basic residues" evidence="4">
    <location>
        <begin position="350"/>
        <end position="359"/>
    </location>
</feature>
<dbReference type="Proteomes" id="UP000193144">
    <property type="component" value="Unassembled WGS sequence"/>
</dbReference>
<dbReference type="InterPro" id="IPR051651">
    <property type="entry name" value="DMTF1_DNA-bind_reg"/>
</dbReference>
<feature type="compositionally biased region" description="Low complexity" evidence="4">
    <location>
        <begin position="18"/>
        <end position="28"/>
    </location>
</feature>
<feature type="region of interest" description="Disordered" evidence="4">
    <location>
        <begin position="848"/>
        <end position="923"/>
    </location>
</feature>
<evidence type="ECO:0000256" key="1">
    <source>
        <dbReference type="ARBA" id="ARBA00004123"/>
    </source>
</evidence>
<dbReference type="CDD" id="cd00167">
    <property type="entry name" value="SANT"/>
    <property type="match status" value="1"/>
</dbReference>
<dbReference type="InterPro" id="IPR009057">
    <property type="entry name" value="Homeodomain-like_sf"/>
</dbReference>
<evidence type="ECO:0000313" key="9">
    <source>
        <dbReference type="Proteomes" id="UP000193144"/>
    </source>
</evidence>
<reference evidence="8 9" key="1">
    <citation type="submission" date="2016-07" db="EMBL/GenBank/DDBJ databases">
        <title>Pervasive Adenine N6-methylation of Active Genes in Fungi.</title>
        <authorList>
            <consortium name="DOE Joint Genome Institute"/>
            <person name="Mondo S.J."/>
            <person name="Dannebaum R.O."/>
            <person name="Kuo R.C."/>
            <person name="Labutti K."/>
            <person name="Haridas S."/>
            <person name="Kuo A."/>
            <person name="Salamov A."/>
            <person name="Ahrendt S.R."/>
            <person name="Lipzen A."/>
            <person name="Sullivan W."/>
            <person name="Andreopoulos W.B."/>
            <person name="Clum A."/>
            <person name="Lindquist E."/>
            <person name="Daum C."/>
            <person name="Ramamoorthy G.K."/>
            <person name="Gryganskyi A."/>
            <person name="Culley D."/>
            <person name="Magnuson J.K."/>
            <person name="James T.Y."/>
            <person name="O'Malley M.A."/>
            <person name="Stajich J.E."/>
            <person name="Spatafora J.W."/>
            <person name="Visel A."/>
            <person name="Grigoriev I.V."/>
        </authorList>
    </citation>
    <scope>NUCLEOTIDE SEQUENCE [LARGE SCALE GENOMIC DNA]</scope>
    <source>
        <strain evidence="8 9">CBS 115471</strain>
    </source>
</reference>
<name>A0A1Y1ZQZ3_9PLEO</name>
<protein>
    <submittedName>
        <fullName evidence="8">Uncharacterized protein</fullName>
    </submittedName>
</protein>
<evidence type="ECO:0000259" key="7">
    <source>
        <dbReference type="PROSITE" id="PS51294"/>
    </source>
</evidence>